<organism evidence="1 2">
    <name type="scientific">Candidatus Pullichristensenella stercorigallinarum</name>
    <dbReference type="NCBI Taxonomy" id="2840909"/>
    <lineage>
        <taxon>Bacteria</taxon>
        <taxon>Bacillati</taxon>
        <taxon>Bacillota</taxon>
        <taxon>Clostridia</taxon>
        <taxon>Candidatus Pullichristensenella</taxon>
    </lineage>
</organism>
<dbReference type="EMBL" id="DVFZ01000105">
    <property type="protein sequence ID" value="HIQ83676.1"/>
    <property type="molecule type" value="Genomic_DNA"/>
</dbReference>
<accession>A0A9D1CXB8</accession>
<evidence type="ECO:0000313" key="2">
    <source>
        <dbReference type="Proteomes" id="UP000824260"/>
    </source>
</evidence>
<dbReference type="Proteomes" id="UP000824260">
    <property type="component" value="Unassembled WGS sequence"/>
</dbReference>
<reference evidence="1" key="1">
    <citation type="submission" date="2020-10" db="EMBL/GenBank/DDBJ databases">
        <authorList>
            <person name="Gilroy R."/>
        </authorList>
    </citation>
    <scope>NUCLEOTIDE SEQUENCE</scope>
    <source>
        <strain evidence="1">ChiSjej6B24-2974</strain>
    </source>
</reference>
<protein>
    <submittedName>
        <fullName evidence="1">Uncharacterized protein</fullName>
    </submittedName>
</protein>
<sequence>MQKPARQGSKLAGKGAYMDVSGRGLHVQLTQEVKIASDFSLIRAIFAFADFGSALAAMEAVCAPLPSPFSPWGGKFRPFPERRPLSAFFRRSTPFA</sequence>
<evidence type="ECO:0000313" key="1">
    <source>
        <dbReference type="EMBL" id="HIQ83676.1"/>
    </source>
</evidence>
<reference evidence="1" key="2">
    <citation type="journal article" date="2021" name="PeerJ">
        <title>Extensive microbial diversity within the chicken gut microbiome revealed by metagenomics and culture.</title>
        <authorList>
            <person name="Gilroy R."/>
            <person name="Ravi A."/>
            <person name="Getino M."/>
            <person name="Pursley I."/>
            <person name="Horton D.L."/>
            <person name="Alikhan N.F."/>
            <person name="Baker D."/>
            <person name="Gharbi K."/>
            <person name="Hall N."/>
            <person name="Watson M."/>
            <person name="Adriaenssens E.M."/>
            <person name="Foster-Nyarko E."/>
            <person name="Jarju S."/>
            <person name="Secka A."/>
            <person name="Antonio M."/>
            <person name="Oren A."/>
            <person name="Chaudhuri R.R."/>
            <person name="La Ragione R."/>
            <person name="Hildebrand F."/>
            <person name="Pallen M.J."/>
        </authorList>
    </citation>
    <scope>NUCLEOTIDE SEQUENCE</scope>
    <source>
        <strain evidence="1">ChiSjej6B24-2974</strain>
    </source>
</reference>
<dbReference type="AlphaFoldDB" id="A0A9D1CXB8"/>
<name>A0A9D1CXB8_9FIRM</name>
<gene>
    <name evidence="1" type="ORF">IAA52_11310</name>
</gene>
<comment type="caution">
    <text evidence="1">The sequence shown here is derived from an EMBL/GenBank/DDBJ whole genome shotgun (WGS) entry which is preliminary data.</text>
</comment>
<proteinExistence type="predicted"/>